<evidence type="ECO:0000313" key="2">
    <source>
        <dbReference type="EMBL" id="RDX98173.1"/>
    </source>
</evidence>
<dbReference type="EMBL" id="QJKJ01003497">
    <property type="protein sequence ID" value="RDX98173.1"/>
    <property type="molecule type" value="Genomic_DNA"/>
</dbReference>
<protein>
    <submittedName>
        <fullName evidence="2">Uncharacterized protein</fullName>
    </submittedName>
</protein>
<dbReference type="AlphaFoldDB" id="A0A371H675"/>
<name>A0A371H675_MUCPR</name>
<reference evidence="2" key="1">
    <citation type="submission" date="2018-05" db="EMBL/GenBank/DDBJ databases">
        <title>Draft genome of Mucuna pruriens seed.</title>
        <authorList>
            <person name="Nnadi N.E."/>
            <person name="Vos R."/>
            <person name="Hasami M.H."/>
            <person name="Devisetty U.K."/>
            <person name="Aguiy J.C."/>
        </authorList>
    </citation>
    <scope>NUCLEOTIDE SEQUENCE [LARGE SCALE GENOMIC DNA]</scope>
    <source>
        <strain evidence="2">JCA_2017</strain>
    </source>
</reference>
<comment type="caution">
    <text evidence="2">The sequence shown here is derived from an EMBL/GenBank/DDBJ whole genome shotgun (WGS) entry which is preliminary data.</text>
</comment>
<feature type="transmembrane region" description="Helical" evidence="1">
    <location>
        <begin position="102"/>
        <end position="123"/>
    </location>
</feature>
<organism evidence="2 3">
    <name type="scientific">Mucuna pruriens</name>
    <name type="common">Velvet bean</name>
    <name type="synonym">Dolichos pruriens</name>
    <dbReference type="NCBI Taxonomy" id="157652"/>
    <lineage>
        <taxon>Eukaryota</taxon>
        <taxon>Viridiplantae</taxon>
        <taxon>Streptophyta</taxon>
        <taxon>Embryophyta</taxon>
        <taxon>Tracheophyta</taxon>
        <taxon>Spermatophyta</taxon>
        <taxon>Magnoliopsida</taxon>
        <taxon>eudicotyledons</taxon>
        <taxon>Gunneridae</taxon>
        <taxon>Pentapetalae</taxon>
        <taxon>rosids</taxon>
        <taxon>fabids</taxon>
        <taxon>Fabales</taxon>
        <taxon>Fabaceae</taxon>
        <taxon>Papilionoideae</taxon>
        <taxon>50 kb inversion clade</taxon>
        <taxon>NPAAA clade</taxon>
        <taxon>indigoferoid/millettioid clade</taxon>
        <taxon>Phaseoleae</taxon>
        <taxon>Mucuna</taxon>
    </lineage>
</organism>
<evidence type="ECO:0000256" key="1">
    <source>
        <dbReference type="SAM" id="Phobius"/>
    </source>
</evidence>
<sequence>MSCIKYNASFMSGGRMPTPGTSQPKRKRLNPRGTILARLVPSQPSPDSQPNPLQQERVAHFYLILPPRLSDHHWAHVPGVRLHLLQLPLQFLLSLNYRSEHLLMALFHLLMACLLLTFFLHSGHRVEQALHDVLIVSIVGDCLLLYEDTVGQSSVMPPNP</sequence>
<evidence type="ECO:0000313" key="3">
    <source>
        <dbReference type="Proteomes" id="UP000257109"/>
    </source>
</evidence>
<dbReference type="Proteomes" id="UP000257109">
    <property type="component" value="Unassembled WGS sequence"/>
</dbReference>
<proteinExistence type="predicted"/>
<feature type="non-terminal residue" evidence="2">
    <location>
        <position position="1"/>
    </location>
</feature>
<accession>A0A371H675</accession>
<keyword evidence="3" id="KW-1185">Reference proteome</keyword>
<keyword evidence="1" id="KW-1133">Transmembrane helix</keyword>
<keyword evidence="1" id="KW-0812">Transmembrane</keyword>
<keyword evidence="1" id="KW-0472">Membrane</keyword>
<gene>
    <name evidence="2" type="ORF">CR513_18942</name>
</gene>